<dbReference type="RefSeq" id="WP_089767139.1">
    <property type="nucleotide sequence ID" value="NZ_FNPB01000006.1"/>
</dbReference>
<reference evidence="2" key="1">
    <citation type="submission" date="2016-10" db="EMBL/GenBank/DDBJ databases">
        <authorList>
            <person name="Varghese N."/>
            <person name="Submissions S."/>
        </authorList>
    </citation>
    <scope>NUCLEOTIDE SEQUENCE [LARGE SCALE GENOMIC DNA]</scope>
    <source>
        <strain evidence="2">CGMCC 1.10118</strain>
    </source>
</reference>
<proteinExistence type="predicted"/>
<keyword evidence="2" id="KW-1185">Reference proteome</keyword>
<organism evidence="1 2">
    <name type="scientific">Halobellus clavatus</name>
    <dbReference type="NCBI Taxonomy" id="660517"/>
    <lineage>
        <taxon>Archaea</taxon>
        <taxon>Methanobacteriati</taxon>
        <taxon>Methanobacteriota</taxon>
        <taxon>Stenosarchaea group</taxon>
        <taxon>Halobacteria</taxon>
        <taxon>Halobacteriales</taxon>
        <taxon>Haloferacaceae</taxon>
        <taxon>Halobellus</taxon>
    </lineage>
</organism>
<name>A0A1H3GXD0_9EURY</name>
<dbReference type="Proteomes" id="UP000199170">
    <property type="component" value="Unassembled WGS sequence"/>
</dbReference>
<gene>
    <name evidence="1" type="ORF">SAMN04487946_10626</name>
</gene>
<dbReference type="Pfam" id="PF24411">
    <property type="entry name" value="DUF7545"/>
    <property type="match status" value="1"/>
</dbReference>
<protein>
    <submittedName>
        <fullName evidence="1">Uncharacterized protein</fullName>
    </submittedName>
</protein>
<dbReference type="OrthoDB" id="311268at2157"/>
<dbReference type="AlphaFoldDB" id="A0A1H3GXD0"/>
<evidence type="ECO:0000313" key="1">
    <source>
        <dbReference type="EMBL" id="SDY07730.1"/>
    </source>
</evidence>
<evidence type="ECO:0000313" key="2">
    <source>
        <dbReference type="Proteomes" id="UP000199170"/>
    </source>
</evidence>
<dbReference type="InterPro" id="IPR055967">
    <property type="entry name" value="DUF7545"/>
</dbReference>
<dbReference type="EMBL" id="FNPB01000006">
    <property type="protein sequence ID" value="SDY07730.1"/>
    <property type="molecule type" value="Genomic_DNA"/>
</dbReference>
<sequence>MVDTETYTIEAPNGDVEELELPEGLADVFTEQGESSTAVVGDLLVQSFAQQAHAVVHHSQGETPADLDALNGKMEELFEERFGVPLEEAMGHSH</sequence>
<accession>A0A1H3GXD0</accession>